<dbReference type="AlphaFoldDB" id="A0A1A0W995"/>
<protein>
    <submittedName>
        <fullName evidence="2">Uncharacterized protein</fullName>
    </submittedName>
</protein>
<organism evidence="2 3">
    <name type="scientific">Mycolicibacterium peregrinum</name>
    <name type="common">Mycobacterium peregrinum</name>
    <dbReference type="NCBI Taxonomy" id="43304"/>
    <lineage>
        <taxon>Bacteria</taxon>
        <taxon>Bacillati</taxon>
        <taxon>Actinomycetota</taxon>
        <taxon>Actinomycetes</taxon>
        <taxon>Mycobacteriales</taxon>
        <taxon>Mycobacteriaceae</taxon>
        <taxon>Mycolicibacterium</taxon>
    </lineage>
</organism>
<dbReference type="Proteomes" id="UP000094008">
    <property type="component" value="Unassembled WGS sequence"/>
</dbReference>
<feature type="compositionally biased region" description="Basic and acidic residues" evidence="1">
    <location>
        <begin position="18"/>
        <end position="30"/>
    </location>
</feature>
<gene>
    <name evidence="2" type="ORF">A5779_21365</name>
</gene>
<comment type="caution">
    <text evidence="2">The sequence shown here is derived from an EMBL/GenBank/DDBJ whole genome shotgun (WGS) entry which is preliminary data.</text>
</comment>
<feature type="region of interest" description="Disordered" evidence="1">
    <location>
        <begin position="1"/>
        <end position="30"/>
    </location>
</feature>
<accession>A0A1A0W995</accession>
<reference evidence="3" key="1">
    <citation type="submission" date="2016-06" db="EMBL/GenBank/DDBJ databases">
        <authorList>
            <person name="Sutton G."/>
            <person name="Brinkac L."/>
            <person name="Sanka R."/>
            <person name="Adams M."/>
            <person name="Lau E."/>
            <person name="Mehaffy C."/>
            <person name="Tameris M."/>
            <person name="Hatherill M."/>
            <person name="Hanekom W."/>
            <person name="Mahomed H."/>
            <person name="Mcshane H."/>
        </authorList>
    </citation>
    <scope>NUCLEOTIDE SEQUENCE [LARGE SCALE GENOMIC DNA]</scope>
    <source>
        <strain evidence="3">852002-10433_SCH5171157</strain>
    </source>
</reference>
<sequence length="127" mass="14091">MNEEESAVIDPTSAEALDEARTDISAARDAEAAGDAIHCHQYAQSAIDYAATTLLDPAATDREVVAARYYLREGFSLNGQADLCGVDSINTEREADSLSEEDRQWLDDYLSQRSHDTNRRHDFSHGR</sequence>
<evidence type="ECO:0000313" key="3">
    <source>
        <dbReference type="Proteomes" id="UP000094008"/>
    </source>
</evidence>
<evidence type="ECO:0000256" key="1">
    <source>
        <dbReference type="SAM" id="MobiDB-lite"/>
    </source>
</evidence>
<proteinExistence type="predicted"/>
<dbReference type="EMBL" id="LZSY01000065">
    <property type="protein sequence ID" value="OBB92911.1"/>
    <property type="molecule type" value="Genomic_DNA"/>
</dbReference>
<evidence type="ECO:0000313" key="2">
    <source>
        <dbReference type="EMBL" id="OBB92911.1"/>
    </source>
</evidence>
<name>A0A1A0W995_MYCPR</name>